<accession>A0AA49FMX1</accession>
<name>A0AA49FMX1_9PROT</name>
<protein>
    <submittedName>
        <fullName evidence="1">Uncharacterized protein</fullName>
    </submittedName>
</protein>
<proteinExistence type="predicted"/>
<sequence>MSYLERLKNLDSGKRLPTELPKLPKLPYGSFDSSHGAHFQKTHAPAPIVGAGDTAAPFDQEWFEERAGISEFDAGYPRQEAERLAYLEVIQHGKRYLH</sequence>
<gene>
    <name evidence="1" type="ORF">OHM77_06155</name>
</gene>
<reference evidence="1" key="1">
    <citation type="journal article" date="2023" name="Nat. Microbiol.">
        <title>Enrichment and characterization of a nitric oxide-reducing microbial community in a continuous bioreactor.</title>
        <authorList>
            <person name="Garrido-Amador P."/>
            <person name="Stortenbeker N."/>
            <person name="Wessels H.J.C.T."/>
            <person name="Speth D.R."/>
            <person name="Garcia-Heredia I."/>
            <person name="Kartal B."/>
        </authorList>
    </citation>
    <scope>NUCLEOTIDE SEQUENCE</scope>
    <source>
        <strain evidence="1">MAG1</strain>
    </source>
</reference>
<dbReference type="AlphaFoldDB" id="A0AA49FMX1"/>
<dbReference type="Proteomes" id="UP001234916">
    <property type="component" value="Chromosome"/>
</dbReference>
<dbReference type="EMBL" id="CP107246">
    <property type="protein sequence ID" value="WIM06846.1"/>
    <property type="molecule type" value="Genomic_DNA"/>
</dbReference>
<organism evidence="1">
    <name type="scientific">Candidatus Nitricoxidivorans perseverans</name>
    <dbReference type="NCBI Taxonomy" id="2975601"/>
    <lineage>
        <taxon>Bacteria</taxon>
        <taxon>Pseudomonadati</taxon>
        <taxon>Pseudomonadota</taxon>
        <taxon>Betaproteobacteria</taxon>
        <taxon>Nitrosomonadales</taxon>
        <taxon>Sterolibacteriaceae</taxon>
        <taxon>Candidatus Nitricoxidivorans</taxon>
    </lineage>
</organism>
<dbReference type="KEGG" id="npv:OHM77_06155"/>
<evidence type="ECO:0000313" key="1">
    <source>
        <dbReference type="EMBL" id="WIM06846.1"/>
    </source>
</evidence>